<reference evidence="2" key="1">
    <citation type="submission" date="2025-08" db="UniProtKB">
        <authorList>
            <consortium name="Ensembl"/>
        </authorList>
    </citation>
    <scope>IDENTIFICATION</scope>
</reference>
<feature type="region of interest" description="Disordered" evidence="1">
    <location>
        <begin position="24"/>
        <end position="54"/>
    </location>
</feature>
<reference evidence="2" key="2">
    <citation type="submission" date="2025-09" db="UniProtKB">
        <authorList>
            <consortium name="Ensembl"/>
        </authorList>
    </citation>
    <scope>IDENTIFICATION</scope>
</reference>
<sequence length="168" mass="18087">MKRLINYYFFSPIGAMLFHESSPQQYRNSNAGTPTNQSPTSPVSNQGFSPGTSPQTSVLGSIFGDSYYDQSRQATALSHQLEQFNMFENPLGGISLPSGCLLDGGTTLAYSQAGILDYSAAQDIAGKQAAHYNNLGGPIPNIILTGMGCICSRQITSVLLFFLYLLDI</sequence>
<dbReference type="GO" id="GO:0005634">
    <property type="term" value="C:nucleus"/>
    <property type="evidence" value="ECO:0007669"/>
    <property type="project" value="InterPro"/>
</dbReference>
<proteinExistence type="predicted"/>
<evidence type="ECO:0000313" key="3">
    <source>
        <dbReference type="Proteomes" id="UP000694388"/>
    </source>
</evidence>
<evidence type="ECO:0000256" key="1">
    <source>
        <dbReference type="SAM" id="MobiDB-lite"/>
    </source>
</evidence>
<evidence type="ECO:0000313" key="2">
    <source>
        <dbReference type="Ensembl" id="ENSEBUP00000000184.1"/>
    </source>
</evidence>
<dbReference type="GO" id="GO:0045944">
    <property type="term" value="P:positive regulation of transcription by RNA polymerase II"/>
    <property type="evidence" value="ECO:0007669"/>
    <property type="project" value="TreeGrafter"/>
</dbReference>
<dbReference type="InterPro" id="IPR024786">
    <property type="entry name" value="TORC"/>
</dbReference>
<accession>A0A8C4MZJ9</accession>
<protein>
    <submittedName>
        <fullName evidence="2">Uncharacterized protein</fullName>
    </submittedName>
</protein>
<dbReference type="PANTHER" id="PTHR13589">
    <property type="entry name" value="CREB-REGULATED TRANSCRIPTION COACTIVATOR"/>
    <property type="match status" value="1"/>
</dbReference>
<dbReference type="GO" id="GO:0005737">
    <property type="term" value="C:cytoplasm"/>
    <property type="evidence" value="ECO:0007669"/>
    <property type="project" value="InterPro"/>
</dbReference>
<dbReference type="Ensembl" id="ENSEBUT00000000473.1">
    <property type="protein sequence ID" value="ENSEBUP00000000184.1"/>
    <property type="gene ID" value="ENSEBUG00000000417.1"/>
</dbReference>
<name>A0A8C4MZJ9_EPTBU</name>
<dbReference type="PANTHER" id="PTHR13589:SF14">
    <property type="entry name" value="CREB-REGULATED TRANSCRIPTION COACTIVATOR 1"/>
    <property type="match status" value="1"/>
</dbReference>
<dbReference type="Proteomes" id="UP000694388">
    <property type="component" value="Unplaced"/>
</dbReference>
<keyword evidence="3" id="KW-1185">Reference proteome</keyword>
<dbReference type="AlphaFoldDB" id="A0A8C4MZJ9"/>
<organism evidence="2 3">
    <name type="scientific">Eptatretus burgeri</name>
    <name type="common">Inshore hagfish</name>
    <dbReference type="NCBI Taxonomy" id="7764"/>
    <lineage>
        <taxon>Eukaryota</taxon>
        <taxon>Metazoa</taxon>
        <taxon>Chordata</taxon>
        <taxon>Craniata</taxon>
        <taxon>Vertebrata</taxon>
        <taxon>Cyclostomata</taxon>
        <taxon>Myxini</taxon>
        <taxon>Myxiniformes</taxon>
        <taxon>Myxinidae</taxon>
        <taxon>Eptatretinae</taxon>
        <taxon>Eptatretus</taxon>
    </lineage>
</organism>
<dbReference type="GO" id="GO:0008140">
    <property type="term" value="F:cAMP response element binding protein binding"/>
    <property type="evidence" value="ECO:0007669"/>
    <property type="project" value="TreeGrafter"/>
</dbReference>